<reference evidence="1" key="2">
    <citation type="journal article" date="2015" name="Data Brief">
        <title>Shoot transcriptome of the giant reed, Arundo donax.</title>
        <authorList>
            <person name="Barrero R.A."/>
            <person name="Guerrero F.D."/>
            <person name="Moolhuijzen P."/>
            <person name="Goolsby J.A."/>
            <person name="Tidwell J."/>
            <person name="Bellgard S.E."/>
            <person name="Bellgard M.I."/>
        </authorList>
    </citation>
    <scope>NUCLEOTIDE SEQUENCE</scope>
    <source>
        <tissue evidence="1">Shoot tissue taken approximately 20 cm above the soil surface</tissue>
    </source>
</reference>
<dbReference type="EMBL" id="GBRH01185687">
    <property type="protein sequence ID" value="JAE12209.1"/>
    <property type="molecule type" value="Transcribed_RNA"/>
</dbReference>
<dbReference type="PANTHER" id="PTHR34380">
    <property type="entry name" value="BNAA03G12380D PROTEIN"/>
    <property type="match status" value="1"/>
</dbReference>
<proteinExistence type="predicted"/>
<sequence>MASIGRKKKAKDWKFEGDMLAAFHERPELCLKAVCALYRRQTKDEQLEKSTFIHNKQGFNQIHAPRASCIAEFLLDGDPYGPLKKTIRDLEVYDRYALEFCHKVASHYSKQLFAIYQNKEDPYFLP</sequence>
<dbReference type="PANTHER" id="PTHR34380:SF1">
    <property type="entry name" value="OS01G0221300 PROTEIN"/>
    <property type="match status" value="1"/>
</dbReference>
<name>A0A0A9FLV4_ARUDO</name>
<organism evidence="1">
    <name type="scientific">Arundo donax</name>
    <name type="common">Giant reed</name>
    <name type="synonym">Donax arundinaceus</name>
    <dbReference type="NCBI Taxonomy" id="35708"/>
    <lineage>
        <taxon>Eukaryota</taxon>
        <taxon>Viridiplantae</taxon>
        <taxon>Streptophyta</taxon>
        <taxon>Embryophyta</taxon>
        <taxon>Tracheophyta</taxon>
        <taxon>Spermatophyta</taxon>
        <taxon>Magnoliopsida</taxon>
        <taxon>Liliopsida</taxon>
        <taxon>Poales</taxon>
        <taxon>Poaceae</taxon>
        <taxon>PACMAD clade</taxon>
        <taxon>Arundinoideae</taxon>
        <taxon>Arundineae</taxon>
        <taxon>Arundo</taxon>
    </lineage>
</organism>
<dbReference type="AlphaFoldDB" id="A0A0A9FLV4"/>
<protein>
    <submittedName>
        <fullName evidence="1">Uncharacterized protein</fullName>
    </submittedName>
</protein>
<reference evidence="1" key="1">
    <citation type="submission" date="2014-09" db="EMBL/GenBank/DDBJ databases">
        <authorList>
            <person name="Magalhaes I.L.F."/>
            <person name="Oliveira U."/>
            <person name="Santos F.R."/>
            <person name="Vidigal T.H.D.A."/>
            <person name="Brescovit A.D."/>
            <person name="Santos A.J."/>
        </authorList>
    </citation>
    <scope>NUCLEOTIDE SEQUENCE</scope>
    <source>
        <tissue evidence="1">Shoot tissue taken approximately 20 cm above the soil surface</tissue>
    </source>
</reference>
<evidence type="ECO:0000313" key="1">
    <source>
        <dbReference type="EMBL" id="JAE12209.1"/>
    </source>
</evidence>
<accession>A0A0A9FLV4</accession>